<sequence length="348" mass="36730">MSLHTLAILKLLTVCQKIGKLVQSVKFGKKLAFAASAAGIALALAACSNPVTGANGTTNGSDKTISVVFLPSDSAKEADAARQALTKEIRQAIASGKSQIALLGPVGYIQAHQQNKNVVPMVTYSGKSGTLKDAFYHSYLMVPKDKAAGYQDSGTYSLKNIKGQRISYVSNTSTSGFAIPAGAIQKEFKLKSTDALAQSGQFFQKVLYGGSHQGSAVNLFKGDADVAAFDDMDLLSYGKFTNDSVAGATFTVNTDAPAPFDAVRGKESVAIAAYQVQNEPLAVNKSGISASDIKKITTALTSSRVANDPLFFAPAEAKTHSLLPKDGDTKFIKISDDWYKPTHDILGE</sequence>
<dbReference type="Pfam" id="PF12974">
    <property type="entry name" value="Phosphonate-bd"/>
    <property type="match status" value="1"/>
</dbReference>
<proteinExistence type="predicted"/>
<gene>
    <name evidence="1" type="ORF">D1010_01370</name>
</gene>
<dbReference type="SUPFAM" id="SSF53850">
    <property type="entry name" value="Periplasmic binding protein-like II"/>
    <property type="match status" value="1"/>
</dbReference>
<evidence type="ECO:0000313" key="1">
    <source>
        <dbReference type="EMBL" id="QFR22203.1"/>
    </source>
</evidence>
<dbReference type="PANTHER" id="PTHR35841:SF1">
    <property type="entry name" value="PHOSPHONATES-BINDING PERIPLASMIC PROTEIN"/>
    <property type="match status" value="1"/>
</dbReference>
<dbReference type="KEGG" id="lhb:D1010_01370"/>
<name>A0A5P8M1B4_9LACO</name>
<organism evidence="1 2">
    <name type="scientific">Schleiferilactobacillus harbinensis</name>
    <dbReference type="NCBI Taxonomy" id="304207"/>
    <lineage>
        <taxon>Bacteria</taxon>
        <taxon>Bacillati</taxon>
        <taxon>Bacillota</taxon>
        <taxon>Bacilli</taxon>
        <taxon>Lactobacillales</taxon>
        <taxon>Lactobacillaceae</taxon>
        <taxon>Schleiferilactobacillus</taxon>
    </lineage>
</organism>
<reference evidence="1 2" key="1">
    <citation type="submission" date="2019-10" db="EMBL/GenBank/DDBJ databases">
        <title>The completed genome of Lactobacillus harbinensis M1.</title>
        <authorList>
            <person name="Zheng Y."/>
        </authorList>
    </citation>
    <scope>NUCLEOTIDE SEQUENCE [LARGE SCALE GENOMIC DNA]</scope>
    <source>
        <strain evidence="1 2">M1</strain>
    </source>
</reference>
<dbReference type="PANTHER" id="PTHR35841">
    <property type="entry name" value="PHOSPHONATES-BINDING PERIPLASMIC PROTEIN"/>
    <property type="match status" value="1"/>
</dbReference>
<dbReference type="AlphaFoldDB" id="A0A5P8M1B4"/>
<accession>A0A5P8M1B4</accession>
<protein>
    <submittedName>
        <fullName evidence="1">PhnD/SsuA/transferrin family substrate-binding protein</fullName>
    </submittedName>
</protein>
<dbReference type="EMBL" id="CP045143">
    <property type="protein sequence ID" value="QFR22203.1"/>
    <property type="molecule type" value="Genomic_DNA"/>
</dbReference>
<evidence type="ECO:0000313" key="2">
    <source>
        <dbReference type="Proteomes" id="UP000326779"/>
    </source>
</evidence>
<dbReference type="Proteomes" id="UP000326779">
    <property type="component" value="Chromosome"/>
</dbReference>
<dbReference type="Gene3D" id="3.40.190.10">
    <property type="entry name" value="Periplasmic binding protein-like II"/>
    <property type="match status" value="2"/>
</dbReference>